<evidence type="ECO:0000256" key="1">
    <source>
        <dbReference type="SAM" id="MobiDB-lite"/>
    </source>
</evidence>
<dbReference type="AlphaFoldDB" id="A0A640K7E0"/>
<name>A0A640K7E0_LEITA</name>
<dbReference type="Proteomes" id="UP000419144">
    <property type="component" value="Unassembled WGS sequence"/>
</dbReference>
<proteinExistence type="predicted"/>
<keyword evidence="3" id="KW-1185">Reference proteome</keyword>
<feature type="region of interest" description="Disordered" evidence="1">
    <location>
        <begin position="42"/>
        <end position="72"/>
    </location>
</feature>
<organism evidence="2 3">
    <name type="scientific">Leishmania tarentolae</name>
    <name type="common">Sauroleishmania tarentolae</name>
    <dbReference type="NCBI Taxonomy" id="5689"/>
    <lineage>
        <taxon>Eukaryota</taxon>
        <taxon>Discoba</taxon>
        <taxon>Euglenozoa</taxon>
        <taxon>Kinetoplastea</taxon>
        <taxon>Metakinetoplastina</taxon>
        <taxon>Trypanosomatida</taxon>
        <taxon>Trypanosomatidae</taxon>
        <taxon>Leishmaniinae</taxon>
        <taxon>Leishmania</taxon>
        <taxon>lizard Leishmania</taxon>
    </lineage>
</organism>
<gene>
    <name evidence="2" type="ORF">LtaPh_0202101</name>
</gene>
<dbReference type="VEuPathDB" id="TriTrypDB:LtaPh_0202101"/>
<protein>
    <submittedName>
        <fullName evidence="2">Uncharacterized protein</fullName>
    </submittedName>
</protein>
<accession>A0A640K7E0</accession>
<sequence>MSSRCHRSTFCRKSTTNSSNSCRRASFFIMTLSYRCVLHANTSSTSPSEKPTRKMPSMRAGNGSVVRYARKNRLDTVPSRKNGSGVLCVLRYTPFTALRDAHPEAAVAAEPSAPALRATSEDDFEESGSACVSAVRPSRSALLNASRYRRIVVFQQLATSNL</sequence>
<evidence type="ECO:0000313" key="3">
    <source>
        <dbReference type="Proteomes" id="UP000419144"/>
    </source>
</evidence>
<dbReference type="EMBL" id="BLBS01000002">
    <property type="protein sequence ID" value="GET85460.1"/>
    <property type="molecule type" value="Genomic_DNA"/>
</dbReference>
<comment type="caution">
    <text evidence="2">The sequence shown here is derived from an EMBL/GenBank/DDBJ whole genome shotgun (WGS) entry which is preliminary data.</text>
</comment>
<evidence type="ECO:0000313" key="2">
    <source>
        <dbReference type="EMBL" id="GET85460.1"/>
    </source>
</evidence>
<reference evidence="2" key="1">
    <citation type="submission" date="2019-11" db="EMBL/GenBank/DDBJ databases">
        <title>Leishmania tarentolae CDS.</title>
        <authorList>
            <person name="Goto Y."/>
            <person name="Yamagishi J."/>
        </authorList>
    </citation>
    <scope>NUCLEOTIDE SEQUENCE [LARGE SCALE GENOMIC DNA]</scope>
    <source>
        <strain evidence="2">Parrot Tar II</strain>
    </source>
</reference>